<feature type="compositionally biased region" description="Low complexity" evidence="1">
    <location>
        <begin position="182"/>
        <end position="192"/>
    </location>
</feature>
<gene>
    <name evidence="2" type="ORF">WICPIJ_009930</name>
</gene>
<accession>A0A9P8PKG1</accession>
<feature type="compositionally biased region" description="Basic and acidic residues" evidence="1">
    <location>
        <begin position="213"/>
        <end position="223"/>
    </location>
</feature>
<feature type="region of interest" description="Disordered" evidence="1">
    <location>
        <begin position="152"/>
        <end position="192"/>
    </location>
</feature>
<reference evidence="2" key="1">
    <citation type="journal article" date="2021" name="Open Biol.">
        <title>Shared evolutionary footprints suggest mitochondrial oxidative damage underlies multiple complex I losses in fungi.</title>
        <authorList>
            <person name="Schikora-Tamarit M.A."/>
            <person name="Marcet-Houben M."/>
            <person name="Nosek J."/>
            <person name="Gabaldon T."/>
        </authorList>
    </citation>
    <scope>NUCLEOTIDE SEQUENCE</scope>
    <source>
        <strain evidence="2">CBS2887</strain>
    </source>
</reference>
<dbReference type="EMBL" id="JAEUBG010005713">
    <property type="protein sequence ID" value="KAH3673044.1"/>
    <property type="molecule type" value="Genomic_DNA"/>
</dbReference>
<protein>
    <submittedName>
        <fullName evidence="2">Uncharacterized protein</fullName>
    </submittedName>
</protein>
<organism evidence="2 3">
    <name type="scientific">Wickerhamomyces pijperi</name>
    <name type="common">Yeast</name>
    <name type="synonym">Pichia pijperi</name>
    <dbReference type="NCBI Taxonomy" id="599730"/>
    <lineage>
        <taxon>Eukaryota</taxon>
        <taxon>Fungi</taxon>
        <taxon>Dikarya</taxon>
        <taxon>Ascomycota</taxon>
        <taxon>Saccharomycotina</taxon>
        <taxon>Saccharomycetes</taxon>
        <taxon>Phaffomycetales</taxon>
        <taxon>Wickerhamomycetaceae</taxon>
        <taxon>Wickerhamomyces</taxon>
    </lineage>
</organism>
<keyword evidence="3" id="KW-1185">Reference proteome</keyword>
<reference evidence="2" key="2">
    <citation type="submission" date="2021-01" db="EMBL/GenBank/DDBJ databases">
        <authorList>
            <person name="Schikora-Tamarit M.A."/>
        </authorList>
    </citation>
    <scope>NUCLEOTIDE SEQUENCE</scope>
    <source>
        <strain evidence="2">CBS2887</strain>
    </source>
</reference>
<dbReference type="AlphaFoldDB" id="A0A9P8PKG1"/>
<sequence>MTMSVDVNSLLSNPPKFTKPPIDLDPSGGNSEIHSEVNPPTKIEIKGYEPLLLARKKHYIPQREKSGHAHDAPYKVTKKGSTQSNTTTGNSFNLLNVDKKTQGRPFNDNLNARFLFFQNTESLISNLLNLKANRADSELNSLFATPASAASVERPGSASRSGSVLFPCPPSPTSETERSLLSRRSSTSSISSLSSHSSLESLTSVSSTSSIRNNEKEPLEDRNPTLSKIVNSYSINTSFVINYDNVLSENFITSHESDSTYDDSNIARNDPSDYITQSIDFQNFNNTDPGLDITAELCNIFNCESLSFVKIIRNNKGKLIKFEIISADNQDNSGKPFDINFIKKFITYPRYKSKMKIYLIKGKFERKLWFYNDIRMLIWDMENLDMTDKKVLINNNILNN</sequence>
<feature type="compositionally biased region" description="Low complexity" evidence="1">
    <location>
        <begin position="79"/>
        <end position="90"/>
    </location>
</feature>
<feature type="compositionally biased region" description="Polar residues" evidence="1">
    <location>
        <begin position="1"/>
        <end position="12"/>
    </location>
</feature>
<feature type="region of interest" description="Disordered" evidence="1">
    <location>
        <begin position="63"/>
        <end position="93"/>
    </location>
</feature>
<evidence type="ECO:0000313" key="2">
    <source>
        <dbReference type="EMBL" id="KAH3673044.1"/>
    </source>
</evidence>
<proteinExistence type="predicted"/>
<feature type="compositionally biased region" description="Basic and acidic residues" evidence="1">
    <location>
        <begin position="63"/>
        <end position="73"/>
    </location>
</feature>
<feature type="region of interest" description="Disordered" evidence="1">
    <location>
        <begin position="1"/>
        <end position="37"/>
    </location>
</feature>
<comment type="caution">
    <text evidence="2">The sequence shown here is derived from an EMBL/GenBank/DDBJ whole genome shotgun (WGS) entry which is preliminary data.</text>
</comment>
<name>A0A9P8PKG1_WICPI</name>
<evidence type="ECO:0000256" key="1">
    <source>
        <dbReference type="SAM" id="MobiDB-lite"/>
    </source>
</evidence>
<dbReference type="OrthoDB" id="4097087at2759"/>
<feature type="region of interest" description="Disordered" evidence="1">
    <location>
        <begin position="204"/>
        <end position="223"/>
    </location>
</feature>
<dbReference type="Proteomes" id="UP000774326">
    <property type="component" value="Unassembled WGS sequence"/>
</dbReference>
<evidence type="ECO:0000313" key="3">
    <source>
        <dbReference type="Proteomes" id="UP000774326"/>
    </source>
</evidence>